<keyword evidence="3" id="KW-1185">Reference proteome</keyword>
<feature type="chain" id="PRO_5035211629" evidence="1">
    <location>
        <begin position="27"/>
        <end position="219"/>
    </location>
</feature>
<dbReference type="EMBL" id="BMZH01000002">
    <property type="protein sequence ID" value="GHA84778.1"/>
    <property type="molecule type" value="Genomic_DNA"/>
</dbReference>
<organism evidence="2 3">
    <name type="scientific">Algimonas arctica</name>
    <dbReference type="NCBI Taxonomy" id="1479486"/>
    <lineage>
        <taxon>Bacteria</taxon>
        <taxon>Pseudomonadati</taxon>
        <taxon>Pseudomonadota</taxon>
        <taxon>Alphaproteobacteria</taxon>
        <taxon>Maricaulales</taxon>
        <taxon>Robiginitomaculaceae</taxon>
        <taxon>Algimonas</taxon>
    </lineage>
</organism>
<keyword evidence="1" id="KW-0732">Signal</keyword>
<name>A0A8J3CPZ1_9PROT</name>
<evidence type="ECO:0000313" key="3">
    <source>
        <dbReference type="Proteomes" id="UP000634004"/>
    </source>
</evidence>
<dbReference type="Proteomes" id="UP000634004">
    <property type="component" value="Unassembled WGS sequence"/>
</dbReference>
<gene>
    <name evidence="2" type="ORF">GCM10009069_04870</name>
</gene>
<dbReference type="PROSITE" id="PS51257">
    <property type="entry name" value="PROKAR_LIPOPROTEIN"/>
    <property type="match status" value="1"/>
</dbReference>
<feature type="signal peptide" evidence="1">
    <location>
        <begin position="1"/>
        <end position="26"/>
    </location>
</feature>
<comment type="caution">
    <text evidence="2">The sequence shown here is derived from an EMBL/GenBank/DDBJ whole genome shotgun (WGS) entry which is preliminary data.</text>
</comment>
<reference evidence="2" key="1">
    <citation type="journal article" date="2014" name="Int. J. Syst. Evol. Microbiol.">
        <title>Complete genome sequence of Corynebacterium casei LMG S-19264T (=DSM 44701T), isolated from a smear-ripened cheese.</title>
        <authorList>
            <consortium name="US DOE Joint Genome Institute (JGI-PGF)"/>
            <person name="Walter F."/>
            <person name="Albersmeier A."/>
            <person name="Kalinowski J."/>
            <person name="Ruckert C."/>
        </authorList>
    </citation>
    <scope>NUCLEOTIDE SEQUENCE</scope>
    <source>
        <strain evidence="2">KCTC 32513</strain>
    </source>
</reference>
<evidence type="ECO:0000313" key="2">
    <source>
        <dbReference type="EMBL" id="GHA84778.1"/>
    </source>
</evidence>
<dbReference type="RefSeq" id="WP_189495081.1">
    <property type="nucleotide sequence ID" value="NZ_BMZH01000002.1"/>
</dbReference>
<proteinExistence type="predicted"/>
<dbReference type="AlphaFoldDB" id="A0A8J3CPZ1"/>
<sequence>MAVKKPVGLSIVPIALCALMGCQASAEEIDGKTTSAENAAIVETLPVTNPSVPETHKRVIDLVVAGENARATNDVKTLLQTAQTLRDMGAHPIAGTEDLAKNWTVMAETMQTDDTAPIPFRGRINGPAYRKQNLIPAGSDTIEDIYYAAELAELTLETLSGTPLSWSVYEAGSEQDKICHSVEETNTQSCRFTPLWTAKYKIRILNDSSQAASYLFITN</sequence>
<evidence type="ECO:0000256" key="1">
    <source>
        <dbReference type="SAM" id="SignalP"/>
    </source>
</evidence>
<protein>
    <submittedName>
        <fullName evidence="2">Uncharacterized protein</fullName>
    </submittedName>
</protein>
<accession>A0A8J3CPZ1</accession>
<reference evidence="2" key="2">
    <citation type="submission" date="2020-09" db="EMBL/GenBank/DDBJ databases">
        <authorList>
            <person name="Sun Q."/>
            <person name="Kim S."/>
        </authorList>
    </citation>
    <scope>NUCLEOTIDE SEQUENCE</scope>
    <source>
        <strain evidence="2">KCTC 32513</strain>
    </source>
</reference>